<evidence type="ECO:0000256" key="7">
    <source>
        <dbReference type="ARBA" id="ARBA00022741"/>
    </source>
</evidence>
<evidence type="ECO:0000256" key="10">
    <source>
        <dbReference type="ARBA" id="ARBA00022842"/>
    </source>
</evidence>
<keyword evidence="7" id="KW-0547">Nucleotide-binding</keyword>
<dbReference type="SUPFAM" id="SSF52540">
    <property type="entry name" value="P-loop containing nucleoside triphosphate hydrolases"/>
    <property type="match status" value="1"/>
</dbReference>
<feature type="compositionally biased region" description="Polar residues" evidence="18">
    <location>
        <begin position="1"/>
        <end position="10"/>
    </location>
</feature>
<dbReference type="FunFam" id="3.40.50.300:FF:000413">
    <property type="entry name" value="Translocase of chloroplast 120, chloroplastic"/>
    <property type="match status" value="1"/>
</dbReference>
<feature type="compositionally biased region" description="Acidic residues" evidence="18">
    <location>
        <begin position="852"/>
        <end position="875"/>
    </location>
</feature>
<evidence type="ECO:0000256" key="9">
    <source>
        <dbReference type="ARBA" id="ARBA00022805"/>
    </source>
</evidence>
<feature type="region of interest" description="Disordered" evidence="18">
    <location>
        <begin position="184"/>
        <end position="203"/>
    </location>
</feature>
<dbReference type="Pfam" id="PF11886">
    <property type="entry name" value="TOC159_MAD"/>
    <property type="match status" value="1"/>
</dbReference>
<protein>
    <recommendedName>
        <fullName evidence="19">AIG1-type G domain-containing protein</fullName>
    </recommendedName>
</protein>
<evidence type="ECO:0000256" key="6">
    <source>
        <dbReference type="ARBA" id="ARBA00022723"/>
    </source>
</evidence>
<feature type="compositionally biased region" description="Polar residues" evidence="18">
    <location>
        <begin position="163"/>
        <end position="172"/>
    </location>
</feature>
<feature type="compositionally biased region" description="Low complexity" evidence="18">
    <location>
        <begin position="472"/>
        <end position="491"/>
    </location>
</feature>
<dbReference type="CDD" id="cd01853">
    <property type="entry name" value="Toc34_like"/>
    <property type="match status" value="1"/>
</dbReference>
<name>A0AAE1MAZ8_9FABA</name>
<evidence type="ECO:0000256" key="16">
    <source>
        <dbReference type="ARBA" id="ARBA00023775"/>
    </source>
</evidence>
<evidence type="ECO:0000256" key="3">
    <source>
        <dbReference type="ARBA" id="ARBA00022528"/>
    </source>
</evidence>
<dbReference type="GO" id="GO:0046872">
    <property type="term" value="F:metal ion binding"/>
    <property type="evidence" value="ECO:0007669"/>
    <property type="project" value="UniProtKB-KW"/>
</dbReference>
<feature type="compositionally biased region" description="Basic and acidic residues" evidence="18">
    <location>
        <begin position="120"/>
        <end position="135"/>
    </location>
</feature>
<evidence type="ECO:0000256" key="17">
    <source>
        <dbReference type="ARBA" id="ARBA00045184"/>
    </source>
</evidence>
<dbReference type="GO" id="GO:0003924">
    <property type="term" value="F:GTPase activity"/>
    <property type="evidence" value="ECO:0007669"/>
    <property type="project" value="InterPro"/>
</dbReference>
<dbReference type="Gene3D" id="3.40.50.300">
    <property type="entry name" value="P-loop containing nucleotide triphosphate hydrolases"/>
    <property type="match status" value="1"/>
</dbReference>
<keyword evidence="13" id="KW-0342">GTP-binding</keyword>
<keyword evidence="10" id="KW-0460">Magnesium</keyword>
<dbReference type="GO" id="GO:0009707">
    <property type="term" value="C:chloroplast outer membrane"/>
    <property type="evidence" value="ECO:0007669"/>
    <property type="project" value="UniProtKB-SubCell"/>
</dbReference>
<feature type="region of interest" description="Disordered" evidence="18">
    <location>
        <begin position="224"/>
        <end position="279"/>
    </location>
</feature>
<dbReference type="Proteomes" id="UP001293593">
    <property type="component" value="Unassembled WGS sequence"/>
</dbReference>
<dbReference type="InterPro" id="IPR024283">
    <property type="entry name" value="TOC159_MAD"/>
</dbReference>
<dbReference type="GO" id="GO:0005525">
    <property type="term" value="F:GTP binding"/>
    <property type="evidence" value="ECO:0007669"/>
    <property type="project" value="UniProtKB-KW"/>
</dbReference>
<dbReference type="EMBL" id="JAWXYG010000011">
    <property type="protein sequence ID" value="KAK4258504.1"/>
    <property type="molecule type" value="Genomic_DNA"/>
</dbReference>
<feature type="compositionally biased region" description="Low complexity" evidence="18">
    <location>
        <begin position="376"/>
        <end position="387"/>
    </location>
</feature>
<dbReference type="NCBIfam" id="TIGR00993">
    <property type="entry name" value="3a0901s04IAP86"/>
    <property type="match status" value="1"/>
</dbReference>
<feature type="compositionally biased region" description="Basic and acidic residues" evidence="18">
    <location>
        <begin position="429"/>
        <end position="443"/>
    </location>
</feature>
<keyword evidence="2" id="KW-0813">Transport</keyword>
<evidence type="ECO:0000256" key="4">
    <source>
        <dbReference type="ARBA" id="ARBA00022640"/>
    </source>
</evidence>
<keyword evidence="5" id="KW-0812">Transmembrane</keyword>
<accession>A0AAE1MAZ8</accession>
<keyword evidence="21" id="KW-1185">Reference proteome</keyword>
<dbReference type="Pfam" id="PF04548">
    <property type="entry name" value="AIG1"/>
    <property type="match status" value="1"/>
</dbReference>
<evidence type="ECO:0000256" key="2">
    <source>
        <dbReference type="ARBA" id="ARBA00022448"/>
    </source>
</evidence>
<feature type="region of interest" description="Disordered" evidence="18">
    <location>
        <begin position="1"/>
        <end position="94"/>
    </location>
</feature>
<dbReference type="GO" id="GO:0045036">
    <property type="term" value="P:protein targeting to chloroplast"/>
    <property type="evidence" value="ECO:0007669"/>
    <property type="project" value="InterPro"/>
</dbReference>
<evidence type="ECO:0000259" key="19">
    <source>
        <dbReference type="PROSITE" id="PS51720"/>
    </source>
</evidence>
<evidence type="ECO:0000256" key="14">
    <source>
        <dbReference type="ARBA" id="ARBA00023136"/>
    </source>
</evidence>
<evidence type="ECO:0000256" key="13">
    <source>
        <dbReference type="ARBA" id="ARBA00023134"/>
    </source>
</evidence>
<feature type="domain" description="AIG1-type G" evidence="19">
    <location>
        <begin position="593"/>
        <end position="822"/>
    </location>
</feature>
<comment type="similarity">
    <text evidence="16">Belongs to the TRAFAC class TrmE-Era-EngA-EngB-Septin-like GTPase superfamily. AIG1/Toc34/Toc159-like paraseptin GTPase family. TOC159 subfamily.</text>
</comment>
<keyword evidence="9" id="KW-1002">Plastid outer membrane</keyword>
<feature type="region of interest" description="Disordered" evidence="18">
    <location>
        <begin position="847"/>
        <end position="887"/>
    </location>
</feature>
<proteinExistence type="inferred from homology"/>
<keyword evidence="6" id="KW-0479">Metal-binding</keyword>
<dbReference type="InterPro" id="IPR006703">
    <property type="entry name" value="G_AIG1"/>
</dbReference>
<keyword evidence="14" id="KW-0472">Membrane</keyword>
<keyword evidence="4" id="KW-0934">Plastid</keyword>
<feature type="compositionally biased region" description="Polar residues" evidence="18">
    <location>
        <begin position="495"/>
        <end position="513"/>
    </location>
</feature>
<feature type="compositionally biased region" description="Basic and acidic residues" evidence="18">
    <location>
        <begin position="32"/>
        <end position="58"/>
    </location>
</feature>
<comment type="function">
    <text evidence="17">GTPase involved in protein precursor import into chloroplasts. Seems to recognize chloroplast-destined precursor proteins and regulate their presentation to the translocation channel through GTP hydrolysis. Probably specialized in the import of nuclear encoded non-photosynthetic preproteins from the cytoplasm to the chloroplast.</text>
</comment>
<evidence type="ECO:0000256" key="11">
    <source>
        <dbReference type="ARBA" id="ARBA00022927"/>
    </source>
</evidence>
<evidence type="ECO:0000256" key="8">
    <source>
        <dbReference type="ARBA" id="ARBA00022801"/>
    </source>
</evidence>
<feature type="compositionally biased region" description="Basic and acidic residues" evidence="18">
    <location>
        <begin position="247"/>
        <end position="265"/>
    </location>
</feature>
<dbReference type="InterPro" id="IPR027417">
    <property type="entry name" value="P-loop_NTPase"/>
</dbReference>
<dbReference type="PANTHER" id="PTHR10903:SF135">
    <property type="entry name" value="TRANSLOCASE OF CHLOROPLAST 120, CHLOROPLASTIC-RELATED"/>
    <property type="match status" value="1"/>
</dbReference>
<organism evidence="20 21">
    <name type="scientific">Acacia crassicarpa</name>
    <name type="common">northern wattle</name>
    <dbReference type="NCBI Taxonomy" id="499986"/>
    <lineage>
        <taxon>Eukaryota</taxon>
        <taxon>Viridiplantae</taxon>
        <taxon>Streptophyta</taxon>
        <taxon>Embryophyta</taxon>
        <taxon>Tracheophyta</taxon>
        <taxon>Spermatophyta</taxon>
        <taxon>Magnoliopsida</taxon>
        <taxon>eudicotyledons</taxon>
        <taxon>Gunneridae</taxon>
        <taxon>Pentapetalae</taxon>
        <taxon>rosids</taxon>
        <taxon>fabids</taxon>
        <taxon>Fabales</taxon>
        <taxon>Fabaceae</taxon>
        <taxon>Caesalpinioideae</taxon>
        <taxon>mimosoid clade</taxon>
        <taxon>Acacieae</taxon>
        <taxon>Acacia</taxon>
    </lineage>
</organism>
<evidence type="ECO:0000256" key="5">
    <source>
        <dbReference type="ARBA" id="ARBA00022692"/>
    </source>
</evidence>
<keyword evidence="11" id="KW-0653">Protein transport</keyword>
<sequence length="1227" mass="133822">MDYGAESSNGYHEIERNSVEDGVPTETSGGSDELKDLKAEETQEEATEAREHSHDRGVNSHPEQSIAGDEDPSDKVSASASSLLHENSDAPQEVENFEEAVACEFGKSMEGEADVIVNQRVDKDGEGPDSIRLDGIDSGGTRDGVLRNDSYSIGKDESEDSNDNAGQEVSELNTDDVVRQNAGIANINSGLVSEKTENEEFSSPRANGVLVLENEYGGRVDNVVSESNIGSEPSEKILDEGAGSKAEVLKERTRDITFGDGRTEEQSNASGDPHHEIEANSGAVLGNSAHMNAEHQVEITGGVENEVHDTDISHENNNTEGLCISGNKSTECEDHCNVNSKDTTAGSDFEHKEEITELGEASPHLLEFVGERAMNLDDGSSSLQNSSSDKKSVRAAAAEFTEGIDKGCPSQMDDREFGGGCDSSPVVEEPEKLQEDNVKEKHAPQITQEQNAQHAGEPVSSKPAVTNPSPVRPAGLGRAAPLLEPAPRAVPQPRANGTVSGMQSQQSEDSSNVEAEENDETREKLQMIRVKFLRLAHRLGQTPHNVVVAQVLYRLGLAEQIRGRNGGRVGGFSFDRASAMAEQLEAAGQEPLDFSCTIMVLGKTGVGKSATINSIFDEVKFNTDAFHMGTKKVQDIVGTVQGIKVRVIDTPGLLPPLSDQRHNERILHSVKRFIKKTPPDIVLYLDRLDMQSRDFSDMPLLRTITEIFGPSIWFNAIVVLTHAASAPPDGPNGTASSYDMFVTQRSHVVQQAIRQAAGDMRLMNPVSLVENHSACRTNRAGQRVLPNGQVWKPHLLLLSFASKILAEANALLKLQDSPPGKPYTARARAPPLPFLLSSLLQSRPQLKTPDEQFGDEDGMDDELDESSDSDDEPDLNDLPPFKPLSKAQLEKLPKVQKKAYFDELEYREKLFMKKQLKEEKKQRKMMKKMAESAKDLPSDYSEIAEEESSTAASVPVPMPDLALPASFDSDNPTHRYRYLDSSNQWLVRPVLETHGWDHDVGYEGINVERLFVLRDKIPLSFSGQVSKDKKDANVQMEVASSIKHGEGKATSLGFDMQTVGKDLAYTLRSETRLCNFWRNKATAGLSFTFLGDSFSGGVKVEDKLVANKRFKVVLTGGAMTSRGDVAYGGSLEAQLRDKDYPLGRSLSTLGLSVMDWHGDLAVGCNVQSQIPVGRHTNVIARANLNNRGAGQISIRLNSSEQLQIVLVGLVPLLKKLTGYAQQLPFGQ</sequence>
<dbReference type="PANTHER" id="PTHR10903">
    <property type="entry name" value="GTPASE, IMAP FAMILY MEMBER-RELATED"/>
    <property type="match status" value="1"/>
</dbReference>
<dbReference type="GO" id="GO:0015031">
    <property type="term" value="P:protein transport"/>
    <property type="evidence" value="ECO:0007669"/>
    <property type="project" value="UniProtKB-KW"/>
</dbReference>
<keyword evidence="3" id="KW-0150">Chloroplast</keyword>
<dbReference type="AlphaFoldDB" id="A0AAE1MAZ8"/>
<evidence type="ECO:0000256" key="15">
    <source>
        <dbReference type="ARBA" id="ARBA00023766"/>
    </source>
</evidence>
<feature type="region of interest" description="Disordered" evidence="18">
    <location>
        <begin position="116"/>
        <end position="179"/>
    </location>
</feature>
<evidence type="ECO:0000256" key="18">
    <source>
        <dbReference type="SAM" id="MobiDB-lite"/>
    </source>
</evidence>
<reference evidence="20" key="1">
    <citation type="submission" date="2023-10" db="EMBL/GenBank/DDBJ databases">
        <title>Chromosome-level genome of the transformable northern wattle, Acacia crassicarpa.</title>
        <authorList>
            <person name="Massaro I."/>
            <person name="Sinha N.R."/>
            <person name="Poethig S."/>
            <person name="Leichty A.R."/>
        </authorList>
    </citation>
    <scope>NUCLEOTIDE SEQUENCE</scope>
    <source>
        <strain evidence="20">Acra3RX</strain>
        <tissue evidence="20">Leaf</tissue>
    </source>
</reference>
<gene>
    <name evidence="20" type="ORF">QN277_004946</name>
</gene>
<dbReference type="InterPro" id="IPR005690">
    <property type="entry name" value="Toc86_159"/>
</dbReference>
<evidence type="ECO:0000256" key="12">
    <source>
        <dbReference type="ARBA" id="ARBA00022989"/>
    </source>
</evidence>
<comment type="cofactor">
    <cofactor evidence="1">
        <name>Mg(2+)</name>
        <dbReference type="ChEBI" id="CHEBI:18420"/>
    </cofactor>
</comment>
<dbReference type="PROSITE" id="PS51720">
    <property type="entry name" value="G_AIG1"/>
    <property type="match status" value="1"/>
</dbReference>
<keyword evidence="12" id="KW-1133">Transmembrane helix</keyword>
<comment type="subcellular location">
    <subcellularLocation>
        <location evidence="15">Plastid</location>
        <location evidence="15">Chloroplast outer membrane</location>
        <topology evidence="15">Single-pass membrane protein</topology>
    </subcellularLocation>
</comment>
<evidence type="ECO:0000256" key="1">
    <source>
        <dbReference type="ARBA" id="ARBA00001946"/>
    </source>
</evidence>
<feature type="compositionally biased region" description="Polar residues" evidence="18">
    <location>
        <begin position="76"/>
        <end position="85"/>
    </location>
</feature>
<evidence type="ECO:0000313" key="20">
    <source>
        <dbReference type="EMBL" id="KAK4258504.1"/>
    </source>
</evidence>
<dbReference type="InterPro" id="IPR045058">
    <property type="entry name" value="GIMA/IAN/Toc"/>
</dbReference>
<feature type="region of interest" description="Disordered" evidence="18">
    <location>
        <begin position="371"/>
        <end position="521"/>
    </location>
</feature>
<comment type="caution">
    <text evidence="20">The sequence shown here is derived from an EMBL/GenBank/DDBJ whole genome shotgun (WGS) entry which is preliminary data.</text>
</comment>
<keyword evidence="8" id="KW-0378">Hydrolase</keyword>
<evidence type="ECO:0000313" key="21">
    <source>
        <dbReference type="Proteomes" id="UP001293593"/>
    </source>
</evidence>